<dbReference type="PANTHER" id="PTHR32305:SF15">
    <property type="entry name" value="PROTEIN RHSA-RELATED"/>
    <property type="match status" value="1"/>
</dbReference>
<dbReference type="Proteomes" id="UP001528850">
    <property type="component" value="Unassembled WGS sequence"/>
</dbReference>
<dbReference type="PANTHER" id="PTHR32305">
    <property type="match status" value="1"/>
</dbReference>
<dbReference type="InterPro" id="IPR050708">
    <property type="entry name" value="T6SS_VgrG/RHS"/>
</dbReference>
<dbReference type="Pfam" id="PF05593">
    <property type="entry name" value="RHS_repeat"/>
    <property type="match status" value="1"/>
</dbReference>
<gene>
    <name evidence="1" type="ORF">P3W24_09995</name>
</gene>
<organism evidence="1 2">
    <name type="scientific">Luteibacter sahnii</name>
    <dbReference type="NCBI Taxonomy" id="3021977"/>
    <lineage>
        <taxon>Bacteria</taxon>
        <taxon>Pseudomonadati</taxon>
        <taxon>Pseudomonadota</taxon>
        <taxon>Gammaproteobacteria</taxon>
        <taxon>Lysobacterales</taxon>
        <taxon>Rhodanobacteraceae</taxon>
        <taxon>Luteibacter</taxon>
    </lineage>
</organism>
<sequence length="1355" mass="150562">MTMQRMTLENGDMYSTAFQFYSHIQASVDPRTGMYTASLDLTTGAGNRLRGPHFRLRLAYSPLSNIDDGFGTGWRLSVTEFDAQALMLSLATGDTHKIGPFTDLGPVSFPDRKLDSCSLRITQLSPVRAEVEHITGEIETLAPPRGIGEVLRTHRIIQSNGDGLTLHWEVTGAGYTCLAKVTDDDGVELLTVDYTAIASPKILIHSHQADPLVIACILEGRQLARIAIPTLTQMNRQSRAHDGENPDADEADEAVWQFTYERPDNGLVLLSSVTTPDGVRESVSYQRTALRLPAGAPRQYMPAVAESIRSDASSGAVRQRSTFRYDLFGQNNFYGYPVVGRWASSTDQLIHLPFDRSFFYGCVETRTTGQGAAAVVQVVERTYNPFHLITREETRRGTVIERIDTQYGIESVPFEEQPTTFQLPRVVTTTRYESRSGEPDGPRQITTVENTYDDMGNLLSRYDTATGITERSTYYPAEGETVDGIVACPPDPQAKVRRLKSRQIDPGQGRGPIRSTQYRYGAIRSIHASSAHDYYVQSCEEAIVMDGARVLERTVQAFVDDRGPHHGSLLRESRTQDGLTDTHDYRYTLDTHDYRYTLDADAGTVTTLTTQTTHDGIRNSSSVTVHLVSGLTESNRDLAGNRTAYRYDLLGRMVSEVASPDDPDYRVETRWDYLLEAGRRWVQRTGVTGLRHRTWLDEYGHRTRQEEPISAVALAPVEDAVHDAMGQVLSETRRDYLPDGLERAWTTRYTYDDWGQACVVEAPDGSRTLTGTSLLSDASLYGDEVISRTLQWQEHGDGTRTGWTETHTDAAGRKRLARRGTWNPDGTPNAMPATRWDYDGLGRCIAVTDPLGRVTRQTWDDYDRLATTQLPDGTTVVREYAPGQADELIATLNVLPPDGAPALALGKRAWDGLGRLLREDAGSLVTRHEYRPDQANASAKTMPGGGRIEMTYDNRLQEVLLSATLRGTGERADANLRTARYDRRLGLPSTVETSGHVMDIRTDYLGRMTEQDVTIQGDVRRTSKVEVSPAGRELTKTGVDGVSRQIGYDALGRMDYIDDRDVRITLGYDAFSRLERRDTLATDGSARRVIERRDYDPLGRIAAHAWQHLASDGSVDGRRMAIEWTDDDKVRSKTWYDASEGGRQVRHETMDYDARGRLVDHAIEASAQDELPRDERDAPYTRQTFAHDCIDNLVEVTTELADGRVNVTRYTYDAVDRDRLTGVSNSLTGYPGYGTALTLRYDANGNLVDDGMGRLLSWDAAGRLASVTLADGSTVDYGHGPDGLVSRIVRDGITTFRYREDGAVSYETSSTDQRRYIRTQGGIVAETLIAGAIRRSWLLGVDPQGSVVIEAAGNG</sequence>
<proteinExistence type="predicted"/>
<protein>
    <recommendedName>
        <fullName evidence="3">RHS repeat protein</fullName>
    </recommendedName>
</protein>
<keyword evidence="2" id="KW-1185">Reference proteome</keyword>
<name>A0ABT6BAY8_9GAMM</name>
<dbReference type="EMBL" id="JARJJS010000002">
    <property type="protein sequence ID" value="MDF4025294.1"/>
    <property type="molecule type" value="Genomic_DNA"/>
</dbReference>
<reference evidence="1 2" key="1">
    <citation type="journal article" date="2024" name="Curr. Microbiol.">
        <title>Luteibacter sahnii sp. nov., A Novel Yellow-Colored Xanthomonadin Pigment Producing Probiotic Bacterium from Healthy Rice Seed Microbiome.</title>
        <authorList>
            <person name="Jaiswal G."/>
            <person name="Rana R."/>
            <person name="Nayak P.K."/>
            <person name="Chouhan R."/>
            <person name="Gandhi S.G."/>
            <person name="Patel H.K."/>
            <person name="Patil P.B."/>
        </authorList>
    </citation>
    <scope>NUCLEOTIDE SEQUENCE [LARGE SCALE GENOMIC DNA]</scope>
    <source>
        <strain evidence="1 2">PPL201</strain>
    </source>
</reference>
<dbReference type="Gene3D" id="2.180.10.10">
    <property type="entry name" value="RHS repeat-associated core"/>
    <property type="match status" value="2"/>
</dbReference>
<evidence type="ECO:0008006" key="3">
    <source>
        <dbReference type="Google" id="ProtNLM"/>
    </source>
</evidence>
<dbReference type="InterPro" id="IPR031325">
    <property type="entry name" value="RHS_repeat"/>
</dbReference>
<evidence type="ECO:0000313" key="1">
    <source>
        <dbReference type="EMBL" id="MDF4025294.1"/>
    </source>
</evidence>
<comment type="caution">
    <text evidence="1">The sequence shown here is derived from an EMBL/GenBank/DDBJ whole genome shotgun (WGS) entry which is preliminary data.</text>
</comment>
<evidence type="ECO:0000313" key="2">
    <source>
        <dbReference type="Proteomes" id="UP001528850"/>
    </source>
</evidence>
<dbReference type="InterPro" id="IPR006530">
    <property type="entry name" value="YD"/>
</dbReference>
<dbReference type="NCBIfam" id="TIGR01643">
    <property type="entry name" value="YD_repeat_2x"/>
    <property type="match status" value="1"/>
</dbReference>
<accession>A0ABT6BAY8</accession>